<dbReference type="Proteomes" id="UP000198894">
    <property type="component" value="Unassembled WGS sequence"/>
</dbReference>
<accession>A0A1G9CFE9</accession>
<dbReference type="AlphaFoldDB" id="A0A1G9CFE9"/>
<evidence type="ECO:0000313" key="2">
    <source>
        <dbReference type="Proteomes" id="UP000198894"/>
    </source>
</evidence>
<protein>
    <submittedName>
        <fullName evidence="1">Uncharacterized protein</fullName>
    </submittedName>
</protein>
<organism evidence="1 2">
    <name type="scientific">Mesorhizobium muleiense</name>
    <dbReference type="NCBI Taxonomy" id="1004279"/>
    <lineage>
        <taxon>Bacteria</taxon>
        <taxon>Pseudomonadati</taxon>
        <taxon>Pseudomonadota</taxon>
        <taxon>Alphaproteobacteria</taxon>
        <taxon>Hyphomicrobiales</taxon>
        <taxon>Phyllobacteriaceae</taxon>
        <taxon>Mesorhizobium</taxon>
    </lineage>
</organism>
<gene>
    <name evidence="1" type="ORF">SAMN05428953_11653</name>
</gene>
<dbReference type="RefSeq" id="WP_091597321.1">
    <property type="nucleotide sequence ID" value="NZ_FNEE01000016.1"/>
</dbReference>
<proteinExistence type="predicted"/>
<dbReference type="EMBL" id="FNEE01000016">
    <property type="protein sequence ID" value="SDK50370.1"/>
    <property type="molecule type" value="Genomic_DNA"/>
</dbReference>
<keyword evidence="2" id="KW-1185">Reference proteome</keyword>
<reference evidence="2" key="1">
    <citation type="submission" date="2016-10" db="EMBL/GenBank/DDBJ databases">
        <authorList>
            <person name="Varghese N."/>
            <person name="Submissions S."/>
        </authorList>
    </citation>
    <scope>NUCLEOTIDE SEQUENCE [LARGE SCALE GENOMIC DNA]</scope>
    <source>
        <strain evidence="2">CGMCC 1.11022</strain>
    </source>
</reference>
<name>A0A1G9CFE9_9HYPH</name>
<evidence type="ECO:0000313" key="1">
    <source>
        <dbReference type="EMBL" id="SDK50370.1"/>
    </source>
</evidence>
<sequence length="63" mass="6936">MDEIAESIGSIPEIERALVFPIRLYRLLQPPSSGEAWLRHALDAKSGYREQAAAQDAIAGEAR</sequence>